<keyword evidence="1" id="KW-0677">Repeat</keyword>
<dbReference type="PROSITE" id="PS50297">
    <property type="entry name" value="ANK_REP_REGION"/>
    <property type="match status" value="3"/>
</dbReference>
<gene>
    <name evidence="4" type="ORF">PENCOP_c002G08967</name>
</gene>
<dbReference type="PANTHER" id="PTHR24166:SF48">
    <property type="entry name" value="PROTEIN VAPYRIN"/>
    <property type="match status" value="1"/>
</dbReference>
<dbReference type="SMART" id="SM00248">
    <property type="entry name" value="ANK"/>
    <property type="match status" value="7"/>
</dbReference>
<protein>
    <submittedName>
        <fullName evidence="4">Uncharacterized protein</fullName>
    </submittedName>
</protein>
<organism evidence="4 5">
    <name type="scientific">Penicillium coprophilum</name>
    <dbReference type="NCBI Taxonomy" id="36646"/>
    <lineage>
        <taxon>Eukaryota</taxon>
        <taxon>Fungi</taxon>
        <taxon>Dikarya</taxon>
        <taxon>Ascomycota</taxon>
        <taxon>Pezizomycotina</taxon>
        <taxon>Eurotiomycetes</taxon>
        <taxon>Eurotiomycetidae</taxon>
        <taxon>Eurotiales</taxon>
        <taxon>Aspergillaceae</taxon>
        <taxon>Penicillium</taxon>
    </lineage>
</organism>
<dbReference type="InterPro" id="IPR002110">
    <property type="entry name" value="Ankyrin_rpt"/>
</dbReference>
<dbReference type="SUPFAM" id="SSF48403">
    <property type="entry name" value="Ankyrin repeat"/>
    <property type="match status" value="1"/>
</dbReference>
<proteinExistence type="predicted"/>
<dbReference type="PROSITE" id="PS50088">
    <property type="entry name" value="ANK_REPEAT"/>
    <property type="match status" value="3"/>
</dbReference>
<name>A0A1V6V391_9EURO</name>
<evidence type="ECO:0000256" key="3">
    <source>
        <dbReference type="PROSITE-ProRule" id="PRU00023"/>
    </source>
</evidence>
<dbReference type="InterPro" id="IPR036770">
    <property type="entry name" value="Ankyrin_rpt-contain_sf"/>
</dbReference>
<feature type="repeat" description="ANK" evidence="3">
    <location>
        <begin position="242"/>
        <end position="267"/>
    </location>
</feature>
<sequence length="425" mass="47456">MEFRDLALETIYLITGFLELDSDISALSRTSRQLHLSLDPYLYTNNVKRNHGCALVWAARLGRLSVARKLLEAGVPLVHEQAQPICLATIYGHDAIVKLFLERGLRPNKKELWWLQKWDCCDKIAEYYDSYTKGYYFDPIFAEEENKDPIDIAIDCGHDSLLQLLHAYDGMALWDQAKVADAIRRSIWHSYLAVVRFSEEKYPGTMKYLVQHDKSLLCTARNTEIAQALMEAGAPVNITSADGNTPLSNAVRFNKADLVCFLVEAGACSNPVRPDGVILNLLRWAALEQNLEIVQHLMTHVDVESTIRAGGEDLAELLLVAVACGFEDLSERILMTKCIPGKTRDDCQILFSESDLLLKLAAKSGNINIVTLLLEKGADLNNEPRLGQTPLTVACESGNTDLVVLLLKHGIDVNHRDHEGKPALF</sequence>
<evidence type="ECO:0000256" key="2">
    <source>
        <dbReference type="ARBA" id="ARBA00023043"/>
    </source>
</evidence>
<dbReference type="Proteomes" id="UP000191500">
    <property type="component" value="Unassembled WGS sequence"/>
</dbReference>
<reference evidence="5" key="1">
    <citation type="journal article" date="2017" name="Nat. Microbiol.">
        <title>Global analysis of biosynthetic gene clusters reveals vast potential of secondary metabolite production in Penicillium species.</title>
        <authorList>
            <person name="Nielsen J.C."/>
            <person name="Grijseels S."/>
            <person name="Prigent S."/>
            <person name="Ji B."/>
            <person name="Dainat J."/>
            <person name="Nielsen K.F."/>
            <person name="Frisvad J.C."/>
            <person name="Workman M."/>
            <person name="Nielsen J."/>
        </authorList>
    </citation>
    <scope>NUCLEOTIDE SEQUENCE [LARGE SCALE GENOMIC DNA]</scope>
    <source>
        <strain evidence="5">IBT 31321</strain>
    </source>
</reference>
<feature type="repeat" description="ANK" evidence="3">
    <location>
        <begin position="386"/>
        <end position="418"/>
    </location>
</feature>
<evidence type="ECO:0000256" key="1">
    <source>
        <dbReference type="ARBA" id="ARBA00022737"/>
    </source>
</evidence>
<dbReference type="PANTHER" id="PTHR24166">
    <property type="entry name" value="ROLLING PEBBLES, ISOFORM B"/>
    <property type="match status" value="1"/>
</dbReference>
<feature type="repeat" description="ANK" evidence="3">
    <location>
        <begin position="353"/>
        <end position="385"/>
    </location>
</feature>
<dbReference type="STRING" id="36646.A0A1V6V391"/>
<dbReference type="EMBL" id="MDDG01000002">
    <property type="protein sequence ID" value="OQE44949.1"/>
    <property type="molecule type" value="Genomic_DNA"/>
</dbReference>
<accession>A0A1V6V391</accession>
<dbReference type="Pfam" id="PF12796">
    <property type="entry name" value="Ank_2"/>
    <property type="match status" value="2"/>
</dbReference>
<dbReference type="Gene3D" id="1.25.40.20">
    <property type="entry name" value="Ankyrin repeat-containing domain"/>
    <property type="match status" value="3"/>
</dbReference>
<evidence type="ECO:0000313" key="4">
    <source>
        <dbReference type="EMBL" id="OQE44949.1"/>
    </source>
</evidence>
<evidence type="ECO:0000313" key="5">
    <source>
        <dbReference type="Proteomes" id="UP000191500"/>
    </source>
</evidence>
<comment type="caution">
    <text evidence="4">The sequence shown here is derived from an EMBL/GenBank/DDBJ whole genome shotgun (WGS) entry which is preliminary data.</text>
</comment>
<keyword evidence="2 3" id="KW-0040">ANK repeat</keyword>
<keyword evidence="5" id="KW-1185">Reference proteome</keyword>
<dbReference type="InterPro" id="IPR050889">
    <property type="entry name" value="Dendritic_Spine_Reg/Scaffold"/>
</dbReference>
<dbReference type="AlphaFoldDB" id="A0A1V6V391"/>